<organism evidence="1 2">
    <name type="scientific">Lentinula aff. lateritia</name>
    <dbReference type="NCBI Taxonomy" id="2804960"/>
    <lineage>
        <taxon>Eukaryota</taxon>
        <taxon>Fungi</taxon>
        <taxon>Dikarya</taxon>
        <taxon>Basidiomycota</taxon>
        <taxon>Agaricomycotina</taxon>
        <taxon>Agaricomycetes</taxon>
        <taxon>Agaricomycetidae</taxon>
        <taxon>Agaricales</taxon>
        <taxon>Marasmiineae</taxon>
        <taxon>Omphalotaceae</taxon>
        <taxon>Lentinula</taxon>
    </lineage>
</organism>
<sequence length="248" mass="27467">MKKRPDDSTEKPLPNFNIFIILLARTSKRTNKGTGGHATQMLQAVDKILLAQTTSTQLPNAIFPEDASPNPMAPPASKSKKPRIGKGWTPQELNHFVPLGSNRLGLPQENLAPSQESNRLMPPQESNHLASLPGGLVARYLIQHMDLLYLRKSQTAWHLSEEVHGSALKEEILTEKGTEGALLLQIFTWEQVIIWVIEDIVRGVMGEDIRTITRTVVWGIVDITKNEIDIAGVKIMYTGKPCQGPIGN</sequence>
<dbReference type="Proteomes" id="UP001163835">
    <property type="component" value="Unassembled WGS sequence"/>
</dbReference>
<evidence type="ECO:0000313" key="1">
    <source>
        <dbReference type="EMBL" id="KAJ3806347.1"/>
    </source>
</evidence>
<accession>A0ACC1TNZ9</accession>
<gene>
    <name evidence="1" type="ORF">F5876DRAFT_69025</name>
</gene>
<dbReference type="EMBL" id="MU795438">
    <property type="protein sequence ID" value="KAJ3806347.1"/>
    <property type="molecule type" value="Genomic_DNA"/>
</dbReference>
<name>A0ACC1TNZ9_9AGAR</name>
<keyword evidence="2" id="KW-1185">Reference proteome</keyword>
<comment type="caution">
    <text evidence="1">The sequence shown here is derived from an EMBL/GenBank/DDBJ whole genome shotgun (WGS) entry which is preliminary data.</text>
</comment>
<proteinExistence type="predicted"/>
<reference evidence="1" key="1">
    <citation type="submission" date="2022-09" db="EMBL/GenBank/DDBJ databases">
        <title>A Global Phylogenomic Analysis of the Shiitake Genus Lentinula.</title>
        <authorList>
            <consortium name="DOE Joint Genome Institute"/>
            <person name="Sierra-Patev S."/>
            <person name="Min B."/>
            <person name="Naranjo-Ortiz M."/>
            <person name="Looney B."/>
            <person name="Konkel Z."/>
            <person name="Slot J.C."/>
            <person name="Sakamoto Y."/>
            <person name="Steenwyk J.L."/>
            <person name="Rokas A."/>
            <person name="Carro J."/>
            <person name="Camarero S."/>
            <person name="Ferreira P."/>
            <person name="Molpeceres G."/>
            <person name="Ruiz-Duenas F.J."/>
            <person name="Serrano A."/>
            <person name="Henrissat B."/>
            <person name="Drula E."/>
            <person name="Hughes K.W."/>
            <person name="Mata J.L."/>
            <person name="Ishikawa N.K."/>
            <person name="Vargas-Isla R."/>
            <person name="Ushijima S."/>
            <person name="Smith C.A."/>
            <person name="Ahrendt S."/>
            <person name="Andreopoulos W."/>
            <person name="He G."/>
            <person name="Labutti K."/>
            <person name="Lipzen A."/>
            <person name="Ng V."/>
            <person name="Riley R."/>
            <person name="Sandor L."/>
            <person name="Barry K."/>
            <person name="Martinez A.T."/>
            <person name="Xiao Y."/>
            <person name="Gibbons J.G."/>
            <person name="Terashima K."/>
            <person name="Grigoriev I.V."/>
            <person name="Hibbett D.S."/>
        </authorList>
    </citation>
    <scope>NUCLEOTIDE SEQUENCE</scope>
    <source>
        <strain evidence="1">TMI1499</strain>
    </source>
</reference>
<evidence type="ECO:0000313" key="2">
    <source>
        <dbReference type="Proteomes" id="UP001163835"/>
    </source>
</evidence>
<protein>
    <submittedName>
        <fullName evidence="1">Uncharacterized protein</fullName>
    </submittedName>
</protein>